<dbReference type="Proteomes" id="UP000252558">
    <property type="component" value="Unassembled WGS sequence"/>
</dbReference>
<organism evidence="1 2">
    <name type="scientific">Corallincola holothuriorum</name>
    <dbReference type="NCBI Taxonomy" id="2282215"/>
    <lineage>
        <taxon>Bacteria</taxon>
        <taxon>Pseudomonadati</taxon>
        <taxon>Pseudomonadota</taxon>
        <taxon>Gammaproteobacteria</taxon>
        <taxon>Alteromonadales</taxon>
        <taxon>Psychromonadaceae</taxon>
        <taxon>Corallincola</taxon>
    </lineage>
</organism>
<reference evidence="1 2" key="1">
    <citation type="submission" date="2018-07" db="EMBL/GenBank/DDBJ databases">
        <title>Corallincola holothuriorum sp. nov., a new facultative anaerobe isolated from sea cucumber Apostichopus japonicus.</title>
        <authorList>
            <person name="Xia H."/>
        </authorList>
    </citation>
    <scope>NUCLEOTIDE SEQUENCE [LARGE SCALE GENOMIC DNA]</scope>
    <source>
        <strain evidence="1 2">C4</strain>
    </source>
</reference>
<evidence type="ECO:0000313" key="1">
    <source>
        <dbReference type="EMBL" id="RCU52640.1"/>
    </source>
</evidence>
<dbReference type="PANTHER" id="PTHR34322">
    <property type="entry name" value="TRANSPOSASE, Y1_TNP DOMAIN-CONTAINING"/>
    <property type="match status" value="1"/>
</dbReference>
<evidence type="ECO:0000313" key="2">
    <source>
        <dbReference type="Proteomes" id="UP000252558"/>
    </source>
</evidence>
<name>A0A368NRA9_9GAMM</name>
<keyword evidence="2" id="KW-1185">Reference proteome</keyword>
<dbReference type="PANTHER" id="PTHR34322:SF2">
    <property type="entry name" value="TRANSPOSASE IS200-LIKE DOMAIN-CONTAINING PROTEIN"/>
    <property type="match status" value="1"/>
</dbReference>
<dbReference type="RefSeq" id="WP_114336548.1">
    <property type="nucleotide sequence ID" value="NZ_QPID01000001.1"/>
</dbReference>
<gene>
    <name evidence="1" type="ORF">DU002_01325</name>
</gene>
<dbReference type="AlphaFoldDB" id="A0A368NRA9"/>
<comment type="caution">
    <text evidence="1">The sequence shown here is derived from an EMBL/GenBank/DDBJ whole genome shotgun (WGS) entry which is preliminary data.</text>
</comment>
<accession>A0A368NRA9</accession>
<evidence type="ECO:0008006" key="3">
    <source>
        <dbReference type="Google" id="ProtNLM"/>
    </source>
</evidence>
<sequence>MTRPRAERVSPADTPYNHCVRRAFLCGEDKFTDTDYSHRKAWVLERFALLDEVFTIELCAYAVISHHYHQVAHLNSKKAKSLNDSTKRWLHLVVFLRVDEK</sequence>
<protein>
    <recommendedName>
        <fullName evidence="3">Transposase</fullName>
    </recommendedName>
</protein>
<proteinExistence type="predicted"/>
<dbReference type="EMBL" id="QPID01000001">
    <property type="protein sequence ID" value="RCU52640.1"/>
    <property type="molecule type" value="Genomic_DNA"/>
</dbReference>
<dbReference type="OrthoDB" id="9814067at2"/>